<reference evidence="2" key="2">
    <citation type="submission" date="2020-10" db="EMBL/GenBank/DDBJ databases">
        <authorList>
            <consortium name="NCBI Pathogen Detection Project"/>
        </authorList>
    </citation>
    <scope>NUCLEOTIDE SEQUENCE</scope>
    <source>
        <strain evidence="2">Morganella morganii ARLG-3209</strain>
    </source>
</reference>
<dbReference type="PANTHER" id="PTHR45856:SF24">
    <property type="entry name" value="FUNGAL LIPASE-LIKE DOMAIN-CONTAINING PROTEIN"/>
    <property type="match status" value="1"/>
</dbReference>
<dbReference type="InterPro" id="IPR029058">
    <property type="entry name" value="AB_hydrolase_fold"/>
</dbReference>
<dbReference type="EMBL" id="DACSWI010000005">
    <property type="protein sequence ID" value="HAT3809120.1"/>
    <property type="molecule type" value="Genomic_DNA"/>
</dbReference>
<comment type="caution">
    <text evidence="2">The sequence shown here is derived from an EMBL/GenBank/DDBJ whole genome shotgun (WGS) entry which is preliminary data.</text>
</comment>
<dbReference type="InterPro" id="IPR051218">
    <property type="entry name" value="Sec_MonoDiacylglyc_Lipase"/>
</dbReference>
<name>A0AAN5MGZ0_MORMO</name>
<dbReference type="SUPFAM" id="SSF53474">
    <property type="entry name" value="alpha/beta-Hydrolases"/>
    <property type="match status" value="1"/>
</dbReference>
<evidence type="ECO:0000259" key="1">
    <source>
        <dbReference type="Pfam" id="PF01764"/>
    </source>
</evidence>
<evidence type="ECO:0000313" key="3">
    <source>
        <dbReference type="Proteomes" id="UP000865968"/>
    </source>
</evidence>
<dbReference type="Pfam" id="PF01764">
    <property type="entry name" value="Lipase_3"/>
    <property type="match status" value="1"/>
</dbReference>
<accession>A0AAN5MGZ0</accession>
<reference evidence="2" key="1">
    <citation type="journal article" date="2018" name="Genome Biol.">
        <title>SKESA: strategic k-mer extension for scrupulous assemblies.</title>
        <authorList>
            <person name="Souvorov A."/>
            <person name="Agarwala R."/>
            <person name="Lipman D.J."/>
        </authorList>
    </citation>
    <scope>NUCLEOTIDE SEQUENCE</scope>
    <source>
        <strain evidence="2">Morganella morganii ARLG-3209</strain>
    </source>
</reference>
<dbReference type="GO" id="GO:0006629">
    <property type="term" value="P:lipid metabolic process"/>
    <property type="evidence" value="ECO:0007669"/>
    <property type="project" value="InterPro"/>
</dbReference>
<feature type="domain" description="Fungal lipase-type" evidence="1">
    <location>
        <begin position="296"/>
        <end position="422"/>
    </location>
</feature>
<sequence>MQTEQNKTFQTVQYNDPYCTDCSKRQAWIEFMLVDEQNAPVAGISYSLMIYGGETRQGRSGKDGLIRVENLPLTSVILKTDAQELADEMELRPLREGRGPEHSEAKALAALNDHSYRYVVIGELCDRAPEIQKWNYAAFGLPRYHFKSETDFPGIRFSGKDFNRRHMIEICPFRAWSLILNHTRTYDLVNAYNLALMALLSYCNEIMRDPDAEGTDMRPVLDEKNTVSSFFYHACFDLSVPPSFEDGARFYAVTTDVPFRERYRPAIFLDSSQVRDTATLEHKRRMFFVENNTHIIVSWRGTDGKRDLMTDVSYKPVPYSRVENAKAHYGFLDAYECMGRYFKDQLGRIPDAATDKQLFLCGHSLGGAGALLHAADLKNKNPLVYTYGMPRVFTRTAVVAFRDLPHFRHINDADAVTSVPSDTNMDSWLFEAWGWFGIALGTAWTIASAPTLPVQKALPDFGEVYWHHGQPVAFFDARQIGEDRAHPAGKGNSTVHARWRFDSGFKFYLVPGIREDLSDTLKEQQEYLISSVDKNVLGETFPQYTNPALDTVGMSFVAHSMSDQYMRIISNQVIRQINEKNTPEQNRKRTDFISRIDSTDAYPPNVARNNTFLHMESVLGELFRYQHSNNSSKTALTRFEENTREFI</sequence>
<dbReference type="InterPro" id="IPR002921">
    <property type="entry name" value="Fungal_lipase-type"/>
</dbReference>
<dbReference type="Proteomes" id="UP000865968">
    <property type="component" value="Unassembled WGS sequence"/>
</dbReference>
<protein>
    <submittedName>
        <fullName evidence="2">Lipase family protein</fullName>
    </submittedName>
</protein>
<evidence type="ECO:0000313" key="2">
    <source>
        <dbReference type="EMBL" id="HAT3809120.1"/>
    </source>
</evidence>
<dbReference type="PANTHER" id="PTHR45856">
    <property type="entry name" value="ALPHA/BETA-HYDROLASES SUPERFAMILY PROTEIN"/>
    <property type="match status" value="1"/>
</dbReference>
<dbReference type="AlphaFoldDB" id="A0AAN5MGZ0"/>
<gene>
    <name evidence="2" type="ORF">I8608_001976</name>
</gene>
<organism evidence="2 3">
    <name type="scientific">Morganella morganii</name>
    <name type="common">Proteus morganii</name>
    <dbReference type="NCBI Taxonomy" id="582"/>
    <lineage>
        <taxon>Bacteria</taxon>
        <taxon>Pseudomonadati</taxon>
        <taxon>Pseudomonadota</taxon>
        <taxon>Gammaproteobacteria</taxon>
        <taxon>Enterobacterales</taxon>
        <taxon>Morganellaceae</taxon>
        <taxon>Morganella</taxon>
    </lineage>
</organism>
<dbReference type="Gene3D" id="3.40.50.1820">
    <property type="entry name" value="alpha/beta hydrolase"/>
    <property type="match status" value="1"/>
</dbReference>
<dbReference type="CDD" id="cd00519">
    <property type="entry name" value="Lipase_3"/>
    <property type="match status" value="1"/>
</dbReference>
<proteinExistence type="predicted"/>